<keyword evidence="11" id="KW-1185">Reference proteome</keyword>
<dbReference type="InterPro" id="IPR017871">
    <property type="entry name" value="ABC_transporter-like_CS"/>
</dbReference>
<organism evidence="10 11">
    <name type="scientific">Eruca vesicaria subsp. sativa</name>
    <name type="common">Garden rocket</name>
    <name type="synonym">Eruca sativa</name>
    <dbReference type="NCBI Taxonomy" id="29727"/>
    <lineage>
        <taxon>Eukaryota</taxon>
        <taxon>Viridiplantae</taxon>
        <taxon>Streptophyta</taxon>
        <taxon>Embryophyta</taxon>
        <taxon>Tracheophyta</taxon>
        <taxon>Spermatophyta</taxon>
        <taxon>Magnoliopsida</taxon>
        <taxon>eudicotyledons</taxon>
        <taxon>Gunneridae</taxon>
        <taxon>Pentapetalae</taxon>
        <taxon>rosids</taxon>
        <taxon>malvids</taxon>
        <taxon>Brassicales</taxon>
        <taxon>Brassicaceae</taxon>
        <taxon>Brassiceae</taxon>
        <taxon>Eruca</taxon>
    </lineage>
</organism>
<keyword evidence="7 8" id="KW-0472">Membrane</keyword>
<dbReference type="Proteomes" id="UP001642260">
    <property type="component" value="Unassembled WGS sequence"/>
</dbReference>
<dbReference type="PANTHER" id="PTHR19229">
    <property type="entry name" value="ATP-BINDING CASSETTE TRANSPORTER SUBFAMILY A ABCA"/>
    <property type="match status" value="1"/>
</dbReference>
<evidence type="ECO:0000313" key="10">
    <source>
        <dbReference type="EMBL" id="CAH8353916.1"/>
    </source>
</evidence>
<evidence type="ECO:0000256" key="7">
    <source>
        <dbReference type="ARBA" id="ARBA00023136"/>
    </source>
</evidence>
<evidence type="ECO:0000256" key="5">
    <source>
        <dbReference type="ARBA" id="ARBA00022840"/>
    </source>
</evidence>
<evidence type="ECO:0000259" key="9">
    <source>
        <dbReference type="PROSITE" id="PS50893"/>
    </source>
</evidence>
<dbReference type="Pfam" id="PF12698">
    <property type="entry name" value="ABC2_membrane_3"/>
    <property type="match status" value="1"/>
</dbReference>
<gene>
    <name evidence="10" type="ORF">ERUC_LOCUS19671</name>
</gene>
<name>A0ABC8K518_ERUVS</name>
<evidence type="ECO:0000256" key="4">
    <source>
        <dbReference type="ARBA" id="ARBA00022741"/>
    </source>
</evidence>
<dbReference type="Pfam" id="PF25158">
    <property type="entry name" value="ABCA11_C"/>
    <property type="match status" value="1"/>
</dbReference>
<feature type="transmembrane region" description="Helical" evidence="8">
    <location>
        <begin position="271"/>
        <end position="296"/>
    </location>
</feature>
<feature type="transmembrane region" description="Helical" evidence="8">
    <location>
        <begin position="339"/>
        <end position="363"/>
    </location>
</feature>
<reference evidence="10 11" key="1">
    <citation type="submission" date="2022-03" db="EMBL/GenBank/DDBJ databases">
        <authorList>
            <person name="Macdonald S."/>
            <person name="Ahmed S."/>
            <person name="Newling K."/>
        </authorList>
    </citation>
    <scope>NUCLEOTIDE SEQUENCE [LARGE SCALE GENOMIC DNA]</scope>
</reference>
<dbReference type="InterPro" id="IPR056788">
    <property type="entry name" value="ABCA2/9/11_C"/>
</dbReference>
<feature type="transmembrane region" description="Helical" evidence="8">
    <location>
        <begin position="424"/>
        <end position="442"/>
    </location>
</feature>
<comment type="subcellular location">
    <subcellularLocation>
        <location evidence="1">Membrane</location>
        <topology evidence="1">Multi-pass membrane protein</topology>
    </subcellularLocation>
</comment>
<dbReference type="CDD" id="cd03263">
    <property type="entry name" value="ABC_subfamily_A"/>
    <property type="match status" value="1"/>
</dbReference>
<dbReference type="PROSITE" id="PS00211">
    <property type="entry name" value="ABC_TRANSPORTER_1"/>
    <property type="match status" value="1"/>
</dbReference>
<feature type="transmembrane region" description="Helical" evidence="8">
    <location>
        <begin position="308"/>
        <end position="333"/>
    </location>
</feature>
<dbReference type="SMART" id="SM00382">
    <property type="entry name" value="AAA"/>
    <property type="match status" value="1"/>
</dbReference>
<dbReference type="PANTHER" id="PTHR19229:SF219">
    <property type="entry name" value="ABC TRANSPORTER DOMAIN-CONTAINING PROTEIN"/>
    <property type="match status" value="1"/>
</dbReference>
<dbReference type="GO" id="GO:0016020">
    <property type="term" value="C:membrane"/>
    <property type="evidence" value="ECO:0007669"/>
    <property type="project" value="UniProtKB-SubCell"/>
</dbReference>
<keyword evidence="5" id="KW-0067">ATP-binding</keyword>
<dbReference type="InterPro" id="IPR027417">
    <property type="entry name" value="P-loop_NTPase"/>
</dbReference>
<dbReference type="InterPro" id="IPR003439">
    <property type="entry name" value="ABC_transporter-like_ATP-bd"/>
</dbReference>
<keyword evidence="3 8" id="KW-0812">Transmembrane</keyword>
<feature type="transmembrane region" description="Helical" evidence="8">
    <location>
        <begin position="229"/>
        <end position="251"/>
    </location>
</feature>
<dbReference type="EMBL" id="CAKOAT010186266">
    <property type="protein sequence ID" value="CAH8353916.1"/>
    <property type="molecule type" value="Genomic_DNA"/>
</dbReference>
<dbReference type="InterPro" id="IPR003593">
    <property type="entry name" value="AAA+_ATPase"/>
</dbReference>
<protein>
    <recommendedName>
        <fullName evidence="9">ABC transporter domain-containing protein</fullName>
    </recommendedName>
</protein>
<feature type="domain" description="ABC transporter" evidence="9">
    <location>
        <begin position="510"/>
        <end position="735"/>
    </location>
</feature>
<sequence length="931" mass="103255">MTLREGLPLLYQQFTALFKKNLLLSWRNKSATCLHLFSSFFFIFLIFCIQETMKASDVSSSAHVNVIDPKALASPPIPPCEDKFYVKLPCYDFVWSGNQSPRVTHIVSAIMANNPGRPIPTNKVQSFKGPEEVDAWFTSHPLHAPGALHFTERNATVISYGVQTNSSSATKRGRTEDPTFKFLVPLQIAAEREIARSLIGDPKFGWSFGFKEFARPAVGKEVTISPLNLMGPVFFLAFSMFGFVLQLGSLATEKELKLRQAMTMMGVFDTAYWLSWLIWEGILTFVSSLFLVLFGMIFQFDFFLKNSFFVVFLLFLFFQFNMISLAFLLSSFISKSSSATTVGFLVFLIGFITQTVSTGGFPYTSTHSLARRVIWSFFPPNTFSAGLQLLIEATSVPGSLGISWSKRDVCSVDDANCFLTMNKIYIWLVGTFFFWFVLAIYFDNIIPNASGVRKTIFYFLKPSYWTGKEGNKVEVPPVENLTPEDQDVLEEETLVRQQASGGIVDPNIAVQIHGLAKTYPGTAKLGCCKCTKTSPFHAVKGLWMNIAKDQLFCLLGPNGAGKTTTISCLTGINPVTGGDALIYGDSIRNSVGMSNIRKMIGVCPQFDILWDALSSEEHLHLFASIKGLPPASIKPITEKLLADVKLTGAAKFRAGSYSGGMKRRLSVAIALIGDPKLVFLDEPKGRAIILTTHSMEEADILGDRIGIMAKGRLRCIGTSIRLKSRFGTGFITTVSFLENKNDDAGISSEPLKRFFKQYWNNVLQHLKVEPTEEKNAYMTFVIPHDKEKLLAGFFEELQYRESEFGISDIQLGLATLEEVFLNIARQAELESATAEGTVVTLELESGILVEIPVGARFVGIPGTENAENPRGMMVEVYWQQDGSGSMCISGHSPEMRIPQNVPVLYEPPSQVLGHGQRRVRGSVIDYESSSS</sequence>
<evidence type="ECO:0000256" key="2">
    <source>
        <dbReference type="ARBA" id="ARBA00008526"/>
    </source>
</evidence>
<dbReference type="GO" id="GO:0005524">
    <property type="term" value="F:ATP binding"/>
    <property type="evidence" value="ECO:0007669"/>
    <property type="project" value="UniProtKB-KW"/>
</dbReference>
<evidence type="ECO:0000313" key="11">
    <source>
        <dbReference type="Proteomes" id="UP001642260"/>
    </source>
</evidence>
<evidence type="ECO:0000256" key="6">
    <source>
        <dbReference type="ARBA" id="ARBA00022989"/>
    </source>
</evidence>
<dbReference type="PROSITE" id="PS50893">
    <property type="entry name" value="ABC_TRANSPORTER_2"/>
    <property type="match status" value="1"/>
</dbReference>
<dbReference type="Pfam" id="PF00005">
    <property type="entry name" value="ABC_tran"/>
    <property type="match status" value="1"/>
</dbReference>
<proteinExistence type="inferred from homology"/>
<accession>A0ABC8K518</accession>
<dbReference type="Gene3D" id="3.40.50.300">
    <property type="entry name" value="P-loop containing nucleotide triphosphate hydrolases"/>
    <property type="match status" value="1"/>
</dbReference>
<dbReference type="SUPFAM" id="SSF52540">
    <property type="entry name" value="P-loop containing nucleoside triphosphate hydrolases"/>
    <property type="match status" value="1"/>
</dbReference>
<evidence type="ECO:0000256" key="3">
    <source>
        <dbReference type="ARBA" id="ARBA00022692"/>
    </source>
</evidence>
<evidence type="ECO:0000256" key="1">
    <source>
        <dbReference type="ARBA" id="ARBA00004141"/>
    </source>
</evidence>
<comment type="caution">
    <text evidence="10">The sequence shown here is derived from an EMBL/GenBank/DDBJ whole genome shotgun (WGS) entry which is preliminary data.</text>
</comment>
<keyword evidence="4" id="KW-0547">Nucleotide-binding</keyword>
<evidence type="ECO:0000256" key="8">
    <source>
        <dbReference type="SAM" id="Phobius"/>
    </source>
</evidence>
<dbReference type="InterPro" id="IPR026082">
    <property type="entry name" value="ABCA"/>
</dbReference>
<dbReference type="AlphaFoldDB" id="A0ABC8K518"/>
<comment type="similarity">
    <text evidence="2">Belongs to the ABC transporter superfamily. ABCA family. CPR flippase (TC 3.A.1.211) subfamily.</text>
</comment>
<dbReference type="InterPro" id="IPR013525">
    <property type="entry name" value="ABC2_TM"/>
</dbReference>
<keyword evidence="6 8" id="KW-1133">Transmembrane helix</keyword>